<dbReference type="Proteomes" id="UP001206925">
    <property type="component" value="Unassembled WGS sequence"/>
</dbReference>
<evidence type="ECO:0000256" key="6">
    <source>
        <dbReference type="ARBA" id="ARBA00022695"/>
    </source>
</evidence>
<comment type="catalytic activity">
    <reaction evidence="8">
        <text>RNA(n) + a ribonucleoside 5'-triphosphate = RNA(n+1) + diphosphate</text>
        <dbReference type="Rhea" id="RHEA:21248"/>
        <dbReference type="Rhea" id="RHEA-COMP:14527"/>
        <dbReference type="Rhea" id="RHEA-COMP:17342"/>
        <dbReference type="ChEBI" id="CHEBI:33019"/>
        <dbReference type="ChEBI" id="CHEBI:61557"/>
        <dbReference type="ChEBI" id="CHEBI:140395"/>
        <dbReference type="EC" id="2.7.7.6"/>
    </reaction>
</comment>
<evidence type="ECO:0000259" key="9">
    <source>
        <dbReference type="Pfam" id="PF00940"/>
    </source>
</evidence>
<keyword evidence="6" id="KW-0548">Nucleotidyltransferase</keyword>
<evidence type="ECO:0000256" key="5">
    <source>
        <dbReference type="ARBA" id="ARBA00022679"/>
    </source>
</evidence>
<dbReference type="EMBL" id="JAMZMK010009000">
    <property type="protein sequence ID" value="KAI7737530.1"/>
    <property type="molecule type" value="Genomic_DNA"/>
</dbReference>
<comment type="caution">
    <text evidence="10">The sequence shown here is derived from an EMBL/GenBank/DDBJ whole genome shotgun (WGS) entry which is preliminary data.</text>
</comment>
<dbReference type="GO" id="GO:0003899">
    <property type="term" value="F:DNA-directed RNA polymerase activity"/>
    <property type="evidence" value="ECO:0007669"/>
    <property type="project" value="UniProtKB-EC"/>
</dbReference>
<dbReference type="SUPFAM" id="SSF56672">
    <property type="entry name" value="DNA/RNA polymerases"/>
    <property type="match status" value="1"/>
</dbReference>
<evidence type="ECO:0000256" key="3">
    <source>
        <dbReference type="ARBA" id="ARBA00012418"/>
    </source>
</evidence>
<dbReference type="Pfam" id="PF00940">
    <property type="entry name" value="RNA_pol"/>
    <property type="match status" value="1"/>
</dbReference>
<comment type="similarity">
    <text evidence="2">Belongs to the phage and mitochondrial RNA polymerase family.</text>
</comment>
<dbReference type="Gene3D" id="1.10.150.20">
    <property type="entry name" value="5' to 3' exonuclease, C-terminal subdomain"/>
    <property type="match status" value="1"/>
</dbReference>
<dbReference type="AlphaFoldDB" id="A0AAD5GCR3"/>
<keyword evidence="4" id="KW-0240">DNA-directed RNA polymerase</keyword>
<keyword evidence="7" id="KW-0804">Transcription</keyword>
<dbReference type="PANTHER" id="PTHR10102:SF0">
    <property type="entry name" value="DNA-DIRECTED RNA POLYMERASE, MITOCHONDRIAL"/>
    <property type="match status" value="1"/>
</dbReference>
<dbReference type="InterPro" id="IPR043502">
    <property type="entry name" value="DNA/RNA_pol_sf"/>
</dbReference>
<name>A0AAD5GCR3_AMBAR</name>
<evidence type="ECO:0000313" key="10">
    <source>
        <dbReference type="EMBL" id="KAI7737530.1"/>
    </source>
</evidence>
<evidence type="ECO:0000256" key="7">
    <source>
        <dbReference type="ARBA" id="ARBA00023163"/>
    </source>
</evidence>
<feature type="domain" description="DNA-directed RNA polymerase C-terminal" evidence="9">
    <location>
        <begin position="171"/>
        <end position="262"/>
    </location>
</feature>
<dbReference type="InterPro" id="IPR046950">
    <property type="entry name" value="DNA-dir_Rpol_C_phage-type"/>
</dbReference>
<evidence type="ECO:0000256" key="2">
    <source>
        <dbReference type="ARBA" id="ARBA00009493"/>
    </source>
</evidence>
<evidence type="ECO:0000313" key="11">
    <source>
        <dbReference type="Proteomes" id="UP001206925"/>
    </source>
</evidence>
<gene>
    <name evidence="10" type="ORF">M8C21_018774</name>
</gene>
<comment type="function">
    <text evidence="1">DNA-dependent RNA polymerase catalyzes the transcription of DNA into RNA using the four ribonucleoside triphosphates as substrates.</text>
</comment>
<dbReference type="GO" id="GO:0006390">
    <property type="term" value="P:mitochondrial transcription"/>
    <property type="evidence" value="ECO:0007669"/>
    <property type="project" value="TreeGrafter"/>
</dbReference>
<organism evidence="10 11">
    <name type="scientific">Ambrosia artemisiifolia</name>
    <name type="common">Common ragweed</name>
    <dbReference type="NCBI Taxonomy" id="4212"/>
    <lineage>
        <taxon>Eukaryota</taxon>
        <taxon>Viridiplantae</taxon>
        <taxon>Streptophyta</taxon>
        <taxon>Embryophyta</taxon>
        <taxon>Tracheophyta</taxon>
        <taxon>Spermatophyta</taxon>
        <taxon>Magnoliopsida</taxon>
        <taxon>eudicotyledons</taxon>
        <taxon>Gunneridae</taxon>
        <taxon>Pentapetalae</taxon>
        <taxon>asterids</taxon>
        <taxon>campanulids</taxon>
        <taxon>Asterales</taxon>
        <taxon>Asteraceae</taxon>
        <taxon>Asteroideae</taxon>
        <taxon>Heliantheae alliance</taxon>
        <taxon>Heliantheae</taxon>
        <taxon>Ambrosia</taxon>
    </lineage>
</organism>
<accession>A0AAD5GCR3</accession>
<reference evidence="10" key="1">
    <citation type="submission" date="2022-06" db="EMBL/GenBank/DDBJ databases">
        <title>Uncovering the hologenomic basis of an extraordinary plant invasion.</title>
        <authorList>
            <person name="Bieker V.C."/>
            <person name="Martin M.D."/>
            <person name="Gilbert T."/>
            <person name="Hodgins K."/>
            <person name="Battlay P."/>
            <person name="Petersen B."/>
            <person name="Wilson J."/>
        </authorList>
    </citation>
    <scope>NUCLEOTIDE SEQUENCE</scope>
    <source>
        <strain evidence="10">AA19_3_7</strain>
        <tissue evidence="10">Leaf</tissue>
    </source>
</reference>
<evidence type="ECO:0000256" key="4">
    <source>
        <dbReference type="ARBA" id="ARBA00022478"/>
    </source>
</evidence>
<protein>
    <recommendedName>
        <fullName evidence="3">DNA-directed RNA polymerase</fullName>
        <ecNumber evidence="3">2.7.7.6</ecNumber>
    </recommendedName>
</protein>
<keyword evidence="11" id="KW-1185">Reference proteome</keyword>
<proteinExistence type="inferred from homology"/>
<dbReference type="PANTHER" id="PTHR10102">
    <property type="entry name" value="DNA-DIRECTED RNA POLYMERASE, MITOCHONDRIAL"/>
    <property type="match status" value="1"/>
</dbReference>
<evidence type="ECO:0000256" key="8">
    <source>
        <dbReference type="ARBA" id="ARBA00048552"/>
    </source>
</evidence>
<evidence type="ECO:0000256" key="1">
    <source>
        <dbReference type="ARBA" id="ARBA00004026"/>
    </source>
</evidence>
<dbReference type="GO" id="GO:0034245">
    <property type="term" value="C:mitochondrial DNA-directed RNA polymerase complex"/>
    <property type="evidence" value="ECO:0007669"/>
    <property type="project" value="TreeGrafter"/>
</dbReference>
<keyword evidence="5" id="KW-0808">Transferase</keyword>
<dbReference type="GO" id="GO:0003677">
    <property type="term" value="F:DNA binding"/>
    <property type="evidence" value="ECO:0007669"/>
    <property type="project" value="InterPro"/>
</dbReference>
<sequence length="267" mass="29599">MTTETAHTSVIISKTQDSLLTLAGRAPSPERQPNVAYFVVSAWKDVVGNRFELLHYLGQAVAGDSDGRQGTTGKSYEREEKLYTDMCGLRGSWIKKTIKAMTEELTCLGSSLIHWVAEPSPGIDTLKNPGELDNLLDDLNPEYSGNFVTSKDSTRGKIFSRTVTLQTATANSETANLGQLIASENQTMRWTTPLGLPVVQRMYARHLVLSSLQVLTLQRETEKEMVRRQRTDFAPNFVHSLDGSHMMMMTAVACKRPGLNFSGFCAF</sequence>
<dbReference type="InterPro" id="IPR002092">
    <property type="entry name" value="DNA-dir_Rpol_phage-type"/>
</dbReference>
<dbReference type="EC" id="2.7.7.6" evidence="3"/>